<organism evidence="2 3">
    <name type="scientific">Kyrpidia spormannii</name>
    <dbReference type="NCBI Taxonomy" id="2055160"/>
    <lineage>
        <taxon>Bacteria</taxon>
        <taxon>Bacillati</taxon>
        <taxon>Bacillota</taxon>
        <taxon>Bacilli</taxon>
        <taxon>Bacillales</taxon>
        <taxon>Alicyclobacillaceae</taxon>
        <taxon>Kyrpidia</taxon>
    </lineage>
</organism>
<sequence length="140" mass="15781">MLKTDTGAALRLVAWIVGLFILYTIIRTIENHEAAVAQTTHLITPRIWSTICTSFILGAYGSPMYIRNWTFHPNWAILAMVFLPFTLLSLYLPMAITFSWTMPFQIGIHLAPYFEFFPMIAGFGLISGIFGDRTGHSAHP</sequence>
<accession>A0A6F9DZC5</accession>
<proteinExistence type="predicted"/>
<keyword evidence="1" id="KW-1133">Transmembrane helix</keyword>
<dbReference type="Proteomes" id="UP000502196">
    <property type="component" value="Chromosome"/>
</dbReference>
<evidence type="ECO:0000313" key="2">
    <source>
        <dbReference type="EMBL" id="CAB3390298.1"/>
    </source>
</evidence>
<evidence type="ECO:0000256" key="1">
    <source>
        <dbReference type="SAM" id="Phobius"/>
    </source>
</evidence>
<reference evidence="2 3" key="1">
    <citation type="submission" date="2020-04" db="EMBL/GenBank/DDBJ databases">
        <authorList>
            <person name="Hogendoorn C."/>
        </authorList>
    </citation>
    <scope>NUCLEOTIDE SEQUENCE [LARGE SCALE GENOMIC DNA]</scope>
    <source>
        <strain evidence="2">COOX1</strain>
    </source>
</reference>
<dbReference type="RefSeq" id="WP_170084752.1">
    <property type="nucleotide sequence ID" value="NZ_LR792683.1"/>
</dbReference>
<feature type="transmembrane region" description="Helical" evidence="1">
    <location>
        <begin position="77"/>
        <end position="98"/>
    </location>
</feature>
<name>A0A6F9DZC5_9BACL</name>
<gene>
    <name evidence="2" type="ORF">COOX1_0338</name>
</gene>
<feature type="transmembrane region" description="Helical" evidence="1">
    <location>
        <begin position="47"/>
        <end position="65"/>
    </location>
</feature>
<keyword evidence="1" id="KW-0472">Membrane</keyword>
<feature type="transmembrane region" description="Helical" evidence="1">
    <location>
        <begin position="6"/>
        <end position="26"/>
    </location>
</feature>
<dbReference type="AlphaFoldDB" id="A0A6F9DZC5"/>
<feature type="transmembrane region" description="Helical" evidence="1">
    <location>
        <begin position="110"/>
        <end position="130"/>
    </location>
</feature>
<protein>
    <submittedName>
        <fullName evidence="2">Uncharacterized protein</fullName>
    </submittedName>
</protein>
<keyword evidence="1" id="KW-0812">Transmembrane</keyword>
<evidence type="ECO:0000313" key="3">
    <source>
        <dbReference type="Proteomes" id="UP000502196"/>
    </source>
</evidence>
<dbReference type="EMBL" id="LR792683">
    <property type="protein sequence ID" value="CAB3390298.1"/>
    <property type="molecule type" value="Genomic_DNA"/>
</dbReference>